<dbReference type="InterPro" id="IPR043472">
    <property type="entry name" value="Macro_dom-like"/>
</dbReference>
<name>A0A2S4PV83_9PEZI</name>
<reference evidence="3 4" key="1">
    <citation type="submission" date="2017-10" db="EMBL/GenBank/DDBJ databases">
        <title>Development of genomic resources for the powdery mildew, Erysiphe pulchra.</title>
        <authorList>
            <person name="Wadl P.A."/>
            <person name="Mack B.M."/>
            <person name="Moore G."/>
            <person name="Beltz S.B."/>
        </authorList>
    </citation>
    <scope>NUCLEOTIDE SEQUENCE [LARGE SCALE GENOMIC DNA]</scope>
    <source>
        <strain evidence="3">Cflorida</strain>
    </source>
</reference>
<evidence type="ECO:0000313" key="4">
    <source>
        <dbReference type="Proteomes" id="UP000237438"/>
    </source>
</evidence>
<protein>
    <recommendedName>
        <fullName evidence="2">Microbial-type PARG catalytic domain-containing protein</fullName>
    </recommendedName>
</protein>
<feature type="domain" description="Microbial-type PARG catalytic" evidence="2">
    <location>
        <begin position="83"/>
        <end position="152"/>
    </location>
</feature>
<evidence type="ECO:0000259" key="2">
    <source>
        <dbReference type="Pfam" id="PF10021"/>
    </source>
</evidence>
<keyword evidence="4" id="KW-1185">Reference proteome</keyword>
<dbReference type="AlphaFoldDB" id="A0A2S4PV83"/>
<comment type="caution">
    <text evidence="3">The sequence shown here is derived from an EMBL/GenBank/DDBJ whole genome shotgun (WGS) entry which is preliminary data.</text>
</comment>
<proteinExistence type="predicted"/>
<sequence length="312" mass="35143">MPKTKSRGAIIAHEAKNTYIPQIQHYYGSVWPATSYLCFSESMKPPPKKDDPLKCRFANPTYEAFYDRDPIDLALNWADPEDPRPIPVIMPANEKRPGGDWESSVMLPEECLCRRSNLSATLATPAIGNAGEYNYPIPPKAGIYSPNVVVFRGGPERYDVWSHYKALPVISVCPPRRPKLDSSGKKYSFHQERDIMREKIYLALRIAIWFKHTRLCIGTFGLGNGFGNPTEEVAKLWRDALLHNKEFEGYFGDVVFSFESPEGPATNQQSSCRGASSSKSRAVNQSRSNTSSDLEIFKQVFKPSNIHNAFNT</sequence>
<dbReference type="EMBL" id="PEDP01000455">
    <property type="protein sequence ID" value="POS85927.1"/>
    <property type="molecule type" value="Genomic_DNA"/>
</dbReference>
<accession>A0A2S4PV83</accession>
<feature type="compositionally biased region" description="Low complexity" evidence="1">
    <location>
        <begin position="270"/>
        <end position="282"/>
    </location>
</feature>
<dbReference type="STRING" id="225359.A0A2S4PV83"/>
<evidence type="ECO:0000313" key="3">
    <source>
        <dbReference type="EMBL" id="POS85927.1"/>
    </source>
</evidence>
<dbReference type="PANTHER" id="PTHR35596">
    <property type="entry name" value="DUF2263 DOMAIN-CONTAINING PROTEIN"/>
    <property type="match status" value="1"/>
</dbReference>
<dbReference type="Pfam" id="PF10021">
    <property type="entry name" value="PARG_cat_microb"/>
    <property type="match status" value="1"/>
</dbReference>
<gene>
    <name evidence="3" type="ORF">EPUL_003375</name>
</gene>
<dbReference type="InterPro" id="IPR019261">
    <property type="entry name" value="PARG_cat_microbial"/>
</dbReference>
<dbReference type="Proteomes" id="UP000237438">
    <property type="component" value="Unassembled WGS sequence"/>
</dbReference>
<dbReference type="PANTHER" id="PTHR35596:SF2">
    <property type="entry name" value="MICROBIAL-TYPE PARG CATALYTIC DOMAIN-CONTAINING PROTEIN"/>
    <property type="match status" value="1"/>
</dbReference>
<evidence type="ECO:0000256" key="1">
    <source>
        <dbReference type="SAM" id="MobiDB-lite"/>
    </source>
</evidence>
<dbReference type="Gene3D" id="3.40.220.10">
    <property type="entry name" value="Leucine Aminopeptidase, subunit E, domain 1"/>
    <property type="match status" value="1"/>
</dbReference>
<feature type="region of interest" description="Disordered" evidence="1">
    <location>
        <begin position="265"/>
        <end position="287"/>
    </location>
</feature>
<dbReference type="OrthoDB" id="2440523at2759"/>
<organism evidence="3 4">
    <name type="scientific">Erysiphe pulchra</name>
    <dbReference type="NCBI Taxonomy" id="225359"/>
    <lineage>
        <taxon>Eukaryota</taxon>
        <taxon>Fungi</taxon>
        <taxon>Dikarya</taxon>
        <taxon>Ascomycota</taxon>
        <taxon>Pezizomycotina</taxon>
        <taxon>Leotiomycetes</taxon>
        <taxon>Erysiphales</taxon>
        <taxon>Erysiphaceae</taxon>
        <taxon>Erysiphe</taxon>
    </lineage>
</organism>